<protein>
    <recommendedName>
        <fullName evidence="7">TCP domain-containing protein</fullName>
    </recommendedName>
</protein>
<evidence type="ECO:0000259" key="7">
    <source>
        <dbReference type="PROSITE" id="PS51369"/>
    </source>
</evidence>
<feature type="region of interest" description="Disordered" evidence="6">
    <location>
        <begin position="135"/>
        <end position="159"/>
    </location>
</feature>
<evidence type="ECO:0000256" key="2">
    <source>
        <dbReference type="ARBA" id="ARBA00023015"/>
    </source>
</evidence>
<dbReference type="EMBL" id="BTGU01000050">
    <property type="protein sequence ID" value="GMN54302.1"/>
    <property type="molecule type" value="Genomic_DNA"/>
</dbReference>
<dbReference type="GO" id="GO:0003700">
    <property type="term" value="F:DNA-binding transcription factor activity"/>
    <property type="evidence" value="ECO:0007669"/>
    <property type="project" value="InterPro"/>
</dbReference>
<feature type="compositionally biased region" description="Basic and acidic residues" evidence="6">
    <location>
        <begin position="1"/>
        <end position="24"/>
    </location>
</feature>
<dbReference type="Pfam" id="PF03634">
    <property type="entry name" value="TCP"/>
    <property type="match status" value="1"/>
</dbReference>
<name>A0AA88AJK6_FICCA</name>
<proteinExistence type="predicted"/>
<keyword evidence="3" id="KW-0238">DNA-binding</keyword>
<keyword evidence="9" id="KW-1185">Reference proteome</keyword>
<sequence>MIRNSKDKDFSAAKQEATGDEKLYKAPSSSSRQWSSAGLRNPRIVRVSRTFGGKDRHSKVCTVRGLRDRRIRLSVPTAVQLYDLQDRLGLSQPSHGIALPPIDGSHNNLVSNSLTTSPFNSPSIQSMSQLFFCGPPSSNSTPSPFGSPYPPAYLSTHENPHDSIRSQIINNHVQMLSASTSSTSASSSSSQQFHVLNNPLMSSLHSTSTTSAADNNPPLLKSFPAILNPRLLAQSSAYQNRPAGDKDRS</sequence>
<reference evidence="8" key="1">
    <citation type="submission" date="2023-07" db="EMBL/GenBank/DDBJ databases">
        <title>draft genome sequence of fig (Ficus carica).</title>
        <authorList>
            <person name="Takahashi T."/>
            <person name="Nishimura K."/>
        </authorList>
    </citation>
    <scope>NUCLEOTIDE SEQUENCE</scope>
</reference>
<evidence type="ECO:0000256" key="6">
    <source>
        <dbReference type="SAM" id="MobiDB-lite"/>
    </source>
</evidence>
<evidence type="ECO:0000256" key="5">
    <source>
        <dbReference type="ARBA" id="ARBA00023242"/>
    </source>
</evidence>
<dbReference type="Proteomes" id="UP001187192">
    <property type="component" value="Unassembled WGS sequence"/>
</dbReference>
<dbReference type="GO" id="GO:0043565">
    <property type="term" value="F:sequence-specific DNA binding"/>
    <property type="evidence" value="ECO:0007669"/>
    <property type="project" value="TreeGrafter"/>
</dbReference>
<dbReference type="PROSITE" id="PS51369">
    <property type="entry name" value="TCP"/>
    <property type="match status" value="1"/>
</dbReference>
<dbReference type="PANTHER" id="PTHR31072:SF268">
    <property type="entry name" value="TCP DOMAIN-CONTAINING PROTEIN"/>
    <property type="match status" value="1"/>
</dbReference>
<dbReference type="InterPro" id="IPR017887">
    <property type="entry name" value="TF_TCP_subgr"/>
</dbReference>
<evidence type="ECO:0000313" key="9">
    <source>
        <dbReference type="Proteomes" id="UP001187192"/>
    </source>
</evidence>
<evidence type="ECO:0000256" key="3">
    <source>
        <dbReference type="ARBA" id="ARBA00023125"/>
    </source>
</evidence>
<keyword evidence="2" id="KW-0805">Transcription regulation</keyword>
<evidence type="ECO:0000256" key="4">
    <source>
        <dbReference type="ARBA" id="ARBA00023163"/>
    </source>
</evidence>
<comment type="caution">
    <text evidence="8">The sequence shown here is derived from an EMBL/GenBank/DDBJ whole genome shotgun (WGS) entry which is preliminary data.</text>
</comment>
<feature type="domain" description="TCP" evidence="7">
    <location>
        <begin position="53"/>
        <end position="111"/>
    </location>
</feature>
<evidence type="ECO:0000313" key="8">
    <source>
        <dbReference type="EMBL" id="GMN54302.1"/>
    </source>
</evidence>
<dbReference type="AlphaFoldDB" id="A0AA88AJK6"/>
<accession>A0AA88AJK6</accession>
<comment type="subcellular location">
    <subcellularLocation>
        <location evidence="1">Nucleus</location>
    </subcellularLocation>
</comment>
<keyword evidence="5" id="KW-0539">Nucleus</keyword>
<feature type="region of interest" description="Disordered" evidence="6">
    <location>
        <begin position="1"/>
        <end position="38"/>
    </location>
</feature>
<dbReference type="GO" id="GO:0005634">
    <property type="term" value="C:nucleus"/>
    <property type="evidence" value="ECO:0007669"/>
    <property type="project" value="UniProtKB-SubCell"/>
</dbReference>
<gene>
    <name evidence="8" type="ORF">TIFTF001_023430</name>
</gene>
<organism evidence="8 9">
    <name type="scientific">Ficus carica</name>
    <name type="common">Common fig</name>
    <dbReference type="NCBI Taxonomy" id="3494"/>
    <lineage>
        <taxon>Eukaryota</taxon>
        <taxon>Viridiplantae</taxon>
        <taxon>Streptophyta</taxon>
        <taxon>Embryophyta</taxon>
        <taxon>Tracheophyta</taxon>
        <taxon>Spermatophyta</taxon>
        <taxon>Magnoliopsida</taxon>
        <taxon>eudicotyledons</taxon>
        <taxon>Gunneridae</taxon>
        <taxon>Pentapetalae</taxon>
        <taxon>rosids</taxon>
        <taxon>fabids</taxon>
        <taxon>Rosales</taxon>
        <taxon>Moraceae</taxon>
        <taxon>Ficeae</taxon>
        <taxon>Ficus</taxon>
    </lineage>
</organism>
<keyword evidence="4" id="KW-0804">Transcription</keyword>
<evidence type="ECO:0000256" key="1">
    <source>
        <dbReference type="ARBA" id="ARBA00004123"/>
    </source>
</evidence>
<dbReference type="PANTHER" id="PTHR31072">
    <property type="entry name" value="TRANSCRIPTION FACTOR TCP4-RELATED"/>
    <property type="match status" value="1"/>
</dbReference>
<dbReference type="InterPro" id="IPR005333">
    <property type="entry name" value="Transcription_factor_TCP"/>
</dbReference>